<proteinExistence type="predicted"/>
<dbReference type="RefSeq" id="WP_378590054.1">
    <property type="nucleotide sequence ID" value="NZ_JBHSKD010000009.1"/>
</dbReference>
<accession>A0ABW0BIZ2</accession>
<dbReference type="Proteomes" id="UP001596087">
    <property type="component" value="Unassembled WGS sequence"/>
</dbReference>
<keyword evidence="3" id="KW-1185">Reference proteome</keyword>
<organism evidence="2 3">
    <name type="scientific">Nocardioides taihuensis</name>
    <dbReference type="NCBI Taxonomy" id="1835606"/>
    <lineage>
        <taxon>Bacteria</taxon>
        <taxon>Bacillati</taxon>
        <taxon>Actinomycetota</taxon>
        <taxon>Actinomycetes</taxon>
        <taxon>Propionibacteriales</taxon>
        <taxon>Nocardioidaceae</taxon>
        <taxon>Nocardioides</taxon>
    </lineage>
</organism>
<dbReference type="EMBL" id="JBHSKD010000009">
    <property type="protein sequence ID" value="MFC5177228.1"/>
    <property type="molecule type" value="Genomic_DNA"/>
</dbReference>
<gene>
    <name evidence="2" type="ORF">ACFPGP_11130</name>
</gene>
<comment type="caution">
    <text evidence="2">The sequence shown here is derived from an EMBL/GenBank/DDBJ whole genome shotgun (WGS) entry which is preliminary data.</text>
</comment>
<dbReference type="SUPFAM" id="SSF54913">
    <property type="entry name" value="GlnB-like"/>
    <property type="match status" value="1"/>
</dbReference>
<dbReference type="InterPro" id="IPR011322">
    <property type="entry name" value="N-reg_PII-like_a/b"/>
</dbReference>
<protein>
    <submittedName>
        <fullName evidence="2">DUF2007 domain-containing protein</fullName>
    </submittedName>
</protein>
<dbReference type="Pfam" id="PF09413">
    <property type="entry name" value="DUF2007"/>
    <property type="match status" value="1"/>
</dbReference>
<evidence type="ECO:0000313" key="3">
    <source>
        <dbReference type="Proteomes" id="UP001596087"/>
    </source>
</evidence>
<dbReference type="Gene3D" id="3.30.70.790">
    <property type="entry name" value="UreE, C-terminal domain"/>
    <property type="match status" value="1"/>
</dbReference>
<reference evidence="3" key="1">
    <citation type="journal article" date="2019" name="Int. J. Syst. Evol. Microbiol.">
        <title>The Global Catalogue of Microorganisms (GCM) 10K type strain sequencing project: providing services to taxonomists for standard genome sequencing and annotation.</title>
        <authorList>
            <consortium name="The Broad Institute Genomics Platform"/>
            <consortium name="The Broad Institute Genome Sequencing Center for Infectious Disease"/>
            <person name="Wu L."/>
            <person name="Ma J."/>
        </authorList>
    </citation>
    <scope>NUCLEOTIDE SEQUENCE [LARGE SCALE GENOMIC DNA]</scope>
    <source>
        <strain evidence="3">DFY41</strain>
    </source>
</reference>
<feature type="domain" description="DUF2007" evidence="1">
    <location>
        <begin position="1"/>
        <end position="65"/>
    </location>
</feature>
<evidence type="ECO:0000259" key="1">
    <source>
        <dbReference type="Pfam" id="PF09413"/>
    </source>
</evidence>
<sequence length="73" mass="8007">MAELLRTNDPGLLSVVEGLLGQAGIPHHVADRTMGVLEGSILVIQPRVLVPDDREAEARELLVEADLGEWLRR</sequence>
<evidence type="ECO:0000313" key="2">
    <source>
        <dbReference type="EMBL" id="MFC5177228.1"/>
    </source>
</evidence>
<name>A0ABW0BIZ2_9ACTN</name>
<dbReference type="InterPro" id="IPR018551">
    <property type="entry name" value="DUF2007"/>
</dbReference>